<dbReference type="SUPFAM" id="SSF52540">
    <property type="entry name" value="P-loop containing nucleoside triphosphate hydrolases"/>
    <property type="match status" value="1"/>
</dbReference>
<keyword evidence="3" id="KW-0238">DNA-binding</keyword>
<comment type="caution">
    <text evidence="5">The sequence shown here is derived from an EMBL/GenBank/DDBJ whole genome shotgun (WGS) entry which is preliminary data.</text>
</comment>
<dbReference type="Pfam" id="PF18335">
    <property type="entry name" value="SH3_13"/>
    <property type="match status" value="1"/>
</dbReference>
<dbReference type="HAMAP" id="MF_01488">
    <property type="entry name" value="RecD2"/>
    <property type="match status" value="1"/>
</dbReference>
<comment type="function">
    <text evidence="3">DNA-dependent ATPase and ATP-dependent 5'-3' DNA helicase. Has no activity on blunt DNA or DNA with 3'-overhangs, requires at least 10 bases of 5'-ssDNA for helicase activity.</text>
</comment>
<dbReference type="GO" id="GO:0043139">
    <property type="term" value="F:5'-3' DNA helicase activity"/>
    <property type="evidence" value="ECO:0007669"/>
    <property type="project" value="UniProtKB-UniRule"/>
</dbReference>
<dbReference type="CDD" id="cd18809">
    <property type="entry name" value="SF1_C_RecD"/>
    <property type="match status" value="1"/>
</dbReference>
<reference evidence="5" key="2">
    <citation type="journal article" date="2021" name="PeerJ">
        <title>Extensive microbial diversity within the chicken gut microbiome revealed by metagenomics and culture.</title>
        <authorList>
            <person name="Gilroy R."/>
            <person name="Ravi A."/>
            <person name="Getino M."/>
            <person name="Pursley I."/>
            <person name="Horton D.L."/>
            <person name="Alikhan N.F."/>
            <person name="Baker D."/>
            <person name="Gharbi K."/>
            <person name="Hall N."/>
            <person name="Watson M."/>
            <person name="Adriaenssens E.M."/>
            <person name="Foster-Nyarko E."/>
            <person name="Jarju S."/>
            <person name="Secka A."/>
            <person name="Antonio M."/>
            <person name="Oren A."/>
            <person name="Chaudhuri R.R."/>
            <person name="La Ragione R."/>
            <person name="Hildebrand F."/>
            <person name="Pallen M.J."/>
        </authorList>
    </citation>
    <scope>NUCLEOTIDE SEQUENCE</scope>
    <source>
        <strain evidence="5">E3-2379</strain>
    </source>
</reference>
<dbReference type="Pfam" id="PF14520">
    <property type="entry name" value="HHH_5"/>
    <property type="match status" value="1"/>
</dbReference>
<dbReference type="SMART" id="SM00382">
    <property type="entry name" value="AAA"/>
    <property type="match status" value="1"/>
</dbReference>
<dbReference type="Gene3D" id="1.10.10.2220">
    <property type="match status" value="1"/>
</dbReference>
<keyword evidence="2 3" id="KW-0067">ATP-binding</keyword>
<dbReference type="InterPro" id="IPR003593">
    <property type="entry name" value="AAA+_ATPase"/>
</dbReference>
<evidence type="ECO:0000256" key="1">
    <source>
        <dbReference type="ARBA" id="ARBA00022741"/>
    </source>
</evidence>
<proteinExistence type="inferred from homology"/>
<feature type="binding site" evidence="3">
    <location>
        <begin position="342"/>
        <end position="346"/>
    </location>
    <ligand>
        <name>ATP</name>
        <dbReference type="ChEBI" id="CHEBI:30616"/>
    </ligand>
</feature>
<dbReference type="GO" id="GO:0009338">
    <property type="term" value="C:exodeoxyribonuclease V complex"/>
    <property type="evidence" value="ECO:0007669"/>
    <property type="project" value="TreeGrafter"/>
</dbReference>
<dbReference type="Pfam" id="PF13538">
    <property type="entry name" value="UvrD_C_2"/>
    <property type="match status" value="1"/>
</dbReference>
<dbReference type="GO" id="GO:0005524">
    <property type="term" value="F:ATP binding"/>
    <property type="evidence" value="ECO:0007669"/>
    <property type="project" value="UniProtKB-UniRule"/>
</dbReference>
<dbReference type="GO" id="GO:0003677">
    <property type="term" value="F:DNA binding"/>
    <property type="evidence" value="ECO:0007669"/>
    <property type="project" value="UniProtKB-UniRule"/>
</dbReference>
<keyword evidence="3 5" id="KW-0347">Helicase</keyword>
<dbReference type="AlphaFoldDB" id="A0A9D9HZC7"/>
<dbReference type="InterPro" id="IPR029493">
    <property type="entry name" value="RecD2-like_HHH"/>
</dbReference>
<dbReference type="Gene3D" id="2.30.30.940">
    <property type="match status" value="1"/>
</dbReference>
<dbReference type="EC" id="5.6.2.3" evidence="3"/>
<evidence type="ECO:0000313" key="5">
    <source>
        <dbReference type="EMBL" id="MBO8463086.1"/>
    </source>
</evidence>
<dbReference type="Gene3D" id="1.10.150.20">
    <property type="entry name" value="5' to 3' exonuclease, C-terminal subdomain"/>
    <property type="match status" value="1"/>
</dbReference>
<dbReference type="Pfam" id="PF14490">
    <property type="entry name" value="HHH_RecD2"/>
    <property type="match status" value="1"/>
</dbReference>
<dbReference type="SUPFAM" id="SSF47781">
    <property type="entry name" value="RuvA domain 2-like"/>
    <property type="match status" value="1"/>
</dbReference>
<keyword evidence="1 3" id="KW-0547">Nucleotide-binding</keyword>
<dbReference type="PANTHER" id="PTHR43788">
    <property type="entry name" value="DNA2/NAM7 HELICASE FAMILY MEMBER"/>
    <property type="match status" value="1"/>
</dbReference>
<accession>A0A9D9HZC7</accession>
<comment type="catalytic activity">
    <reaction evidence="3">
        <text>ATP + H2O = ADP + phosphate + H(+)</text>
        <dbReference type="Rhea" id="RHEA:13065"/>
        <dbReference type="ChEBI" id="CHEBI:15377"/>
        <dbReference type="ChEBI" id="CHEBI:15378"/>
        <dbReference type="ChEBI" id="CHEBI:30616"/>
        <dbReference type="ChEBI" id="CHEBI:43474"/>
        <dbReference type="ChEBI" id="CHEBI:456216"/>
        <dbReference type="EC" id="5.6.2.3"/>
    </reaction>
</comment>
<gene>
    <name evidence="3" type="primary">recD2</name>
    <name evidence="5" type="ORF">IAC13_04060</name>
</gene>
<dbReference type="PANTHER" id="PTHR43788:SF6">
    <property type="entry name" value="DNA HELICASE B"/>
    <property type="match status" value="1"/>
</dbReference>
<keyword evidence="3" id="KW-0378">Hydrolase</keyword>
<reference evidence="5" key="1">
    <citation type="submission" date="2020-10" db="EMBL/GenBank/DDBJ databases">
        <authorList>
            <person name="Gilroy R."/>
        </authorList>
    </citation>
    <scope>NUCLEOTIDE SEQUENCE</scope>
    <source>
        <strain evidence="5">E3-2379</strain>
    </source>
</reference>
<dbReference type="GO" id="GO:0016787">
    <property type="term" value="F:hydrolase activity"/>
    <property type="evidence" value="ECO:0007669"/>
    <property type="project" value="UniProtKB-KW"/>
</dbReference>
<dbReference type="Gene3D" id="3.40.50.300">
    <property type="entry name" value="P-loop containing nucleotide triphosphate hydrolases"/>
    <property type="match status" value="2"/>
</dbReference>
<dbReference type="EMBL" id="JADIML010000115">
    <property type="protein sequence ID" value="MBO8463086.1"/>
    <property type="molecule type" value="Genomic_DNA"/>
</dbReference>
<name>A0A9D9HZC7_9FIRM</name>
<dbReference type="InterPro" id="IPR027417">
    <property type="entry name" value="P-loop_NTPase"/>
</dbReference>
<dbReference type="GO" id="GO:0017116">
    <property type="term" value="F:single-stranded DNA helicase activity"/>
    <property type="evidence" value="ECO:0007669"/>
    <property type="project" value="TreeGrafter"/>
</dbReference>
<organism evidence="5 6">
    <name type="scientific">Candidatus Scybalomonas excrementavium</name>
    <dbReference type="NCBI Taxonomy" id="2840943"/>
    <lineage>
        <taxon>Bacteria</taxon>
        <taxon>Bacillati</taxon>
        <taxon>Bacillota</taxon>
        <taxon>Clostridia</taxon>
        <taxon>Lachnospirales</taxon>
        <taxon>Lachnospiraceae</taxon>
        <taxon>Lachnospiraceae incertae sedis</taxon>
        <taxon>Candidatus Scybalomonas</taxon>
    </lineage>
</organism>
<evidence type="ECO:0000256" key="3">
    <source>
        <dbReference type="HAMAP-Rule" id="MF_01488"/>
    </source>
</evidence>
<dbReference type="Pfam" id="PF23139">
    <property type="entry name" value="OB_YrrC"/>
    <property type="match status" value="1"/>
</dbReference>
<comment type="similarity">
    <text evidence="3">Belongs to the RecD family. RecD2 subfamily.</text>
</comment>
<dbReference type="NCBIfam" id="TIGR01448">
    <property type="entry name" value="recD_rel"/>
    <property type="match status" value="1"/>
</dbReference>
<dbReference type="InterPro" id="IPR010994">
    <property type="entry name" value="RuvA_2-like"/>
</dbReference>
<dbReference type="InterPro" id="IPR041451">
    <property type="entry name" value="RecD2_SH13"/>
</dbReference>
<dbReference type="GO" id="GO:0006310">
    <property type="term" value="P:DNA recombination"/>
    <property type="evidence" value="ECO:0007669"/>
    <property type="project" value="InterPro"/>
</dbReference>
<dbReference type="CDD" id="cd17933">
    <property type="entry name" value="DEXSc_RecD-like"/>
    <property type="match status" value="1"/>
</dbReference>
<dbReference type="Pfam" id="PF13245">
    <property type="entry name" value="AAA_19"/>
    <property type="match status" value="1"/>
</dbReference>
<dbReference type="InterPro" id="IPR055446">
    <property type="entry name" value="RecD2_N_OB"/>
</dbReference>
<dbReference type="InterPro" id="IPR006345">
    <property type="entry name" value="RecD2"/>
</dbReference>
<evidence type="ECO:0000256" key="2">
    <source>
        <dbReference type="ARBA" id="ARBA00022840"/>
    </source>
</evidence>
<evidence type="ECO:0000259" key="4">
    <source>
        <dbReference type="SMART" id="SM00382"/>
    </source>
</evidence>
<feature type="domain" description="AAA+ ATPase" evidence="4">
    <location>
        <begin position="331"/>
        <end position="481"/>
    </location>
</feature>
<evidence type="ECO:0000313" key="6">
    <source>
        <dbReference type="Proteomes" id="UP000823618"/>
    </source>
</evidence>
<protein>
    <recommendedName>
        <fullName evidence="3">ATP-dependent RecD2 DNA helicase</fullName>
        <ecNumber evidence="3">5.6.2.3</ecNumber>
    </recommendedName>
    <alternativeName>
        <fullName evidence="3">DNA 5'-3' helicase subunit RecD2</fullName>
    </alternativeName>
</protein>
<sequence>MAILEGYIAHIRFRNEENGYTVLTLETSIDEETCVGNFNYINEGEYMRLEGDYMEHPVHGPQFKVEKYEVKAAEGIKDMERYLGSGSIKGMGPVLAKRVVKKFKMDTFRIIEEEPERLVEVKGISERMAQDIAAQFYEKQAMRQAMMFLSQYGIATNYAVKIFKEYGDKLYEIIKTNPYKMADDIAGIGFKVADEIASRVGIGTDSDFRLKSGILYTMQQASYSGHVSFPKDRLLVRGAELLQVSEDVLEPRLMDLILDRKLIVKNIGDRDMVYTNHMYYVEMNVAKRLLDLNISYDVEDTDLAHSLKMMEQSGEIVYDELQKEAIRTGARNGVLVVTGGPGTGKTTTINAIIRYFEGEGLDIMLAAPTGRAAKRMAEATGCEAKTIHRLLELNGGLEGETRYQFERNEQNPLETDVVIIDEMSMVDLSLMNALLAALIPGTRLVLVGDANQLPSVGAGNVLKDLIASKCFSVVELNKIFRQAEQSDIVVNAHRINQGECIRLDNKSRDFFFLKRMSVQEVIGVVIYLVRDKMPNYVDATPYDIQVLTPMRKGELGVEKLNQILQQYLNPPSEEKREREVHLGVFREGDKVMQIKNNYKLEWEITNGRGFVLDTGVGVFNGDVGIIREINTFSEEVIVVFDEVKVVKYGFAMLDELELAYAITIHKSQGSEYPAIVIPLMTGPRVLFNRNLLYTAVTRAKKCVTMVGNPSTVDMMIQNVNEQLRYSGLAYQLQEIQKMGEESKVIG</sequence>
<keyword evidence="3" id="KW-0413">Isomerase</keyword>
<dbReference type="Proteomes" id="UP000823618">
    <property type="component" value="Unassembled WGS sequence"/>
</dbReference>
<dbReference type="InterPro" id="IPR027785">
    <property type="entry name" value="UvrD-like_helicase_C"/>
</dbReference>
<dbReference type="InterPro" id="IPR050534">
    <property type="entry name" value="Coronavir_polyprotein_1ab"/>
</dbReference>